<keyword evidence="3" id="KW-1185">Reference proteome</keyword>
<accession>A0ABV5GNT6</accession>
<dbReference type="Proteomes" id="UP001589607">
    <property type="component" value="Unassembled WGS sequence"/>
</dbReference>
<protein>
    <submittedName>
        <fullName evidence="2">Uncharacterized protein</fullName>
    </submittedName>
</protein>
<evidence type="ECO:0000313" key="2">
    <source>
        <dbReference type="EMBL" id="MFB9096631.1"/>
    </source>
</evidence>
<proteinExistence type="predicted"/>
<reference evidence="2 3" key="1">
    <citation type="submission" date="2024-09" db="EMBL/GenBank/DDBJ databases">
        <authorList>
            <person name="Sun Q."/>
            <person name="Mori K."/>
        </authorList>
    </citation>
    <scope>NUCLEOTIDE SEQUENCE [LARGE SCALE GENOMIC DNA]</scope>
    <source>
        <strain evidence="2 3">CECT 7955</strain>
    </source>
</reference>
<keyword evidence="1" id="KW-0812">Transmembrane</keyword>
<sequence>MLLLILYVIITCLVAIGLVKLIDKFLPSGARIIVSVILWAATAFLAYLIYSSVMRPIEFEKAKDERYKAAVQKMIDLKKAQLGYKAIHGEYADTFDKLVNFIDSEKFAIVTRRDTSVIDATKNQAYNIVTDATGTGGYFKDIVVKDTIGYVSVRDSLFKNNDRYKSLDIVKYKGVEVPVTMKTSFVIRNETKLPVFQAIIDKNALLVGLDEELLAQENKVEDINEINGPEITLGSLVEITLTGNWPKRYGSNE</sequence>
<evidence type="ECO:0000313" key="3">
    <source>
        <dbReference type="Proteomes" id="UP001589607"/>
    </source>
</evidence>
<dbReference type="EMBL" id="JBHMEY010000018">
    <property type="protein sequence ID" value="MFB9096631.1"/>
    <property type="molecule type" value="Genomic_DNA"/>
</dbReference>
<evidence type="ECO:0000256" key="1">
    <source>
        <dbReference type="SAM" id="Phobius"/>
    </source>
</evidence>
<dbReference type="RefSeq" id="WP_236455833.1">
    <property type="nucleotide sequence ID" value="NZ_CBCSGE010000002.1"/>
</dbReference>
<comment type="caution">
    <text evidence="2">The sequence shown here is derived from an EMBL/GenBank/DDBJ whole genome shotgun (WGS) entry which is preliminary data.</text>
</comment>
<gene>
    <name evidence="2" type="ORF">ACFFVF_08905</name>
</gene>
<name>A0ABV5GNT6_9FLAO</name>
<keyword evidence="1" id="KW-0472">Membrane</keyword>
<organism evidence="2 3">
    <name type="scientific">Flavobacterium jumunjinense</name>
    <dbReference type="NCBI Taxonomy" id="998845"/>
    <lineage>
        <taxon>Bacteria</taxon>
        <taxon>Pseudomonadati</taxon>
        <taxon>Bacteroidota</taxon>
        <taxon>Flavobacteriia</taxon>
        <taxon>Flavobacteriales</taxon>
        <taxon>Flavobacteriaceae</taxon>
        <taxon>Flavobacterium</taxon>
    </lineage>
</organism>
<feature type="transmembrane region" description="Helical" evidence="1">
    <location>
        <begin position="31"/>
        <end position="50"/>
    </location>
</feature>
<keyword evidence="1" id="KW-1133">Transmembrane helix</keyword>